<gene>
    <name evidence="1" type="ORF">FOB74_10385</name>
</gene>
<name>A0AAE6YSG3_9STRE</name>
<dbReference type="Pfam" id="PF11687">
    <property type="entry name" value="DUF3284"/>
    <property type="match status" value="1"/>
</dbReference>
<dbReference type="EMBL" id="CP050959">
    <property type="protein sequence ID" value="QIX74809.1"/>
    <property type="molecule type" value="Genomic_DNA"/>
</dbReference>
<organism evidence="1 2">
    <name type="scientific">Streptococcus gallolyticus</name>
    <dbReference type="NCBI Taxonomy" id="315405"/>
    <lineage>
        <taxon>Bacteria</taxon>
        <taxon>Bacillati</taxon>
        <taxon>Bacillota</taxon>
        <taxon>Bacilli</taxon>
        <taxon>Lactobacillales</taxon>
        <taxon>Streptococcaceae</taxon>
        <taxon>Streptococcus</taxon>
    </lineage>
</organism>
<evidence type="ECO:0000313" key="2">
    <source>
        <dbReference type="Proteomes" id="UP000503130"/>
    </source>
</evidence>
<protein>
    <submittedName>
        <fullName evidence="1">DUF3284 domain-containing protein</fullName>
    </submittedName>
</protein>
<dbReference type="AlphaFoldDB" id="A0AAE6YSG3"/>
<accession>A0AAE6YSG3</accession>
<proteinExistence type="predicted"/>
<dbReference type="GeneID" id="64019301"/>
<dbReference type="Proteomes" id="UP000503130">
    <property type="component" value="Chromosome"/>
</dbReference>
<dbReference type="InterPro" id="IPR021701">
    <property type="entry name" value="DUF3284"/>
</dbReference>
<reference evidence="1 2" key="1">
    <citation type="submission" date="2019-09" db="EMBL/GenBank/DDBJ databases">
        <title>FDA dAtabase for Regulatory Grade micrObial Sequences (FDA-ARGOS): Supporting development and validation of Infectious Disease Dx tests.</title>
        <authorList>
            <person name="Sciortino C."/>
            <person name="Tallon L."/>
            <person name="Sadzewicz L."/>
            <person name="Vavikolanu K."/>
            <person name="Mehta A."/>
            <person name="Aluvathingal J."/>
            <person name="Nadendla S."/>
            <person name="Nandy P."/>
            <person name="Geyer C."/>
            <person name="Yan Y."/>
            <person name="Sichtig H."/>
        </authorList>
    </citation>
    <scope>NUCLEOTIDE SEQUENCE [LARGE SCALE GENOMIC DNA]</scope>
    <source>
        <strain evidence="1 2">FDAARGOS_666</strain>
    </source>
</reference>
<dbReference type="RefSeq" id="WP_003065847.1">
    <property type="nucleotide sequence ID" value="NZ_CP050959.1"/>
</dbReference>
<sequence length="101" mass="12023">MTYSTAVAEHQPMTITIDHYTRNKRYKAIIKSHTDTITIDYQTEESDKGLDIIFIQEIDSFNKQKQNKLMRWFSEGVYYGRMSDTLFDIQKKIHSQRPVKD</sequence>
<evidence type="ECO:0000313" key="1">
    <source>
        <dbReference type="EMBL" id="QIX74809.1"/>
    </source>
</evidence>